<dbReference type="AlphaFoldDB" id="A0A3B7MZF1"/>
<protein>
    <submittedName>
        <fullName evidence="3">TlpA family protein disulfide reductase</fullName>
    </submittedName>
</protein>
<dbReference type="InterPro" id="IPR013740">
    <property type="entry name" value="Redoxin"/>
</dbReference>
<dbReference type="PANTHER" id="PTHR42852">
    <property type="entry name" value="THIOL:DISULFIDE INTERCHANGE PROTEIN DSBE"/>
    <property type="match status" value="1"/>
</dbReference>
<keyword evidence="4" id="KW-1185">Reference proteome</keyword>
<name>A0A3B7MZF1_9BACT</name>
<dbReference type="CDD" id="cd02966">
    <property type="entry name" value="TlpA_like_family"/>
    <property type="match status" value="1"/>
</dbReference>
<dbReference type="EMBL" id="CP032157">
    <property type="protein sequence ID" value="AXY78456.1"/>
    <property type="molecule type" value="Genomic_DNA"/>
</dbReference>
<sequence>MKLTILLCLLVGSMNGFAQQGAAPQPLALESPEMEDYLKSRKPAIVTIQVDNLPASAGTVGVSYKLPQLGTHLQKNRVARLSTNNTLSIILEDNLPYQQVFLTVDSFVRMGIVVNSNLHIRIDAAKIKRKGGNQAGEEVSFSGIDGDLNTVLKEYALFRIHERDSIEGRLLDQSTKTSNKRIAMAAFLLTADSVYRQLQAIDDAFIAKYPHYGEIIRNETNSLYYGLYCRPFSFREIPAPMWEKIQAHQPYFMSVNALLFYHFLSNVTVNNSKNGPANIQQLLYSQYGDYNAVQQSILDSIQYYEQLNAVEKEKSKQVLKNLYAERWKHLAHEQTLLLEKRNIQIIDSTYTGPRADLLKICLLNDMKAYFATTFPVLQAHLATDWCKRIVDFQLTQLSAYQKQTDSLYTLSQIINQDKLYIGRPLDQLPFGANLYRLDSIGKASDLIINLQARFKGQAIIIDFWATWCVPCLKDMPKSGKLHEDNKDLPVAYVYLCTTGGSNEKTWKKYVEDMKLPGTHIFVNDAIMAELKRKFNAADSYPTYVVIDLKGYASSSKIKRMWGMNRNSLKQVIGMP</sequence>
<keyword evidence="1" id="KW-0732">Signal</keyword>
<dbReference type="RefSeq" id="WP_119054328.1">
    <property type="nucleotide sequence ID" value="NZ_CP032157.1"/>
</dbReference>
<evidence type="ECO:0000313" key="4">
    <source>
        <dbReference type="Proteomes" id="UP000263900"/>
    </source>
</evidence>
<dbReference type="SUPFAM" id="SSF52833">
    <property type="entry name" value="Thioredoxin-like"/>
    <property type="match status" value="1"/>
</dbReference>
<feature type="domain" description="Redoxin" evidence="2">
    <location>
        <begin position="449"/>
        <end position="553"/>
    </location>
</feature>
<feature type="chain" id="PRO_5017646637" evidence="1">
    <location>
        <begin position="19"/>
        <end position="575"/>
    </location>
</feature>
<proteinExistence type="predicted"/>
<evidence type="ECO:0000259" key="2">
    <source>
        <dbReference type="Pfam" id="PF08534"/>
    </source>
</evidence>
<evidence type="ECO:0000313" key="3">
    <source>
        <dbReference type="EMBL" id="AXY78456.1"/>
    </source>
</evidence>
<organism evidence="3 4">
    <name type="scientific">Paraflavitalea soli</name>
    <dbReference type="NCBI Taxonomy" id="2315862"/>
    <lineage>
        <taxon>Bacteria</taxon>
        <taxon>Pseudomonadati</taxon>
        <taxon>Bacteroidota</taxon>
        <taxon>Chitinophagia</taxon>
        <taxon>Chitinophagales</taxon>
        <taxon>Chitinophagaceae</taxon>
        <taxon>Paraflavitalea</taxon>
    </lineage>
</organism>
<reference evidence="3 4" key="1">
    <citation type="submission" date="2018-09" db="EMBL/GenBank/DDBJ databases">
        <title>Genome sequencing of strain 6GH32-13.</title>
        <authorList>
            <person name="Weon H.-Y."/>
            <person name="Heo J."/>
            <person name="Kwon S.-W."/>
        </authorList>
    </citation>
    <scope>NUCLEOTIDE SEQUENCE [LARGE SCALE GENOMIC DNA]</scope>
    <source>
        <strain evidence="3 4">5GH32-13</strain>
    </source>
</reference>
<dbReference type="OrthoDB" id="6399635at2"/>
<dbReference type="KEGG" id="pseg:D3H65_00005"/>
<dbReference type="InterPro" id="IPR036249">
    <property type="entry name" value="Thioredoxin-like_sf"/>
</dbReference>
<accession>A0A3B7MZF1</accession>
<dbReference type="InterPro" id="IPR050553">
    <property type="entry name" value="Thioredoxin_ResA/DsbE_sf"/>
</dbReference>
<gene>
    <name evidence="3" type="ORF">D3H65_00005</name>
</gene>
<evidence type="ECO:0000256" key="1">
    <source>
        <dbReference type="SAM" id="SignalP"/>
    </source>
</evidence>
<dbReference type="Pfam" id="PF08534">
    <property type="entry name" value="Redoxin"/>
    <property type="match status" value="1"/>
</dbReference>
<feature type="signal peptide" evidence="1">
    <location>
        <begin position="1"/>
        <end position="18"/>
    </location>
</feature>
<dbReference type="PANTHER" id="PTHR42852:SF13">
    <property type="entry name" value="PROTEIN DIPZ"/>
    <property type="match status" value="1"/>
</dbReference>
<dbReference type="GO" id="GO:0016491">
    <property type="term" value="F:oxidoreductase activity"/>
    <property type="evidence" value="ECO:0007669"/>
    <property type="project" value="InterPro"/>
</dbReference>
<dbReference type="Proteomes" id="UP000263900">
    <property type="component" value="Chromosome"/>
</dbReference>
<dbReference type="Gene3D" id="3.40.30.10">
    <property type="entry name" value="Glutaredoxin"/>
    <property type="match status" value="1"/>
</dbReference>